<keyword evidence="1" id="KW-0963">Cytoplasm</keyword>
<organism evidence="14">
    <name type="scientific">marine metagenome</name>
    <dbReference type="NCBI Taxonomy" id="408172"/>
    <lineage>
        <taxon>unclassified sequences</taxon>
        <taxon>metagenomes</taxon>
        <taxon>ecological metagenomes</taxon>
    </lineage>
</organism>
<dbReference type="GO" id="GO:0047480">
    <property type="term" value="F:UDP-N-acetylmuramoyl-tripeptide-D-alanyl-D-alanine ligase activity"/>
    <property type="evidence" value="ECO:0007669"/>
    <property type="project" value="InterPro"/>
</dbReference>
<dbReference type="GO" id="GO:0008360">
    <property type="term" value="P:regulation of cell shape"/>
    <property type="evidence" value="ECO:0007669"/>
    <property type="project" value="UniProtKB-KW"/>
</dbReference>
<evidence type="ECO:0000256" key="6">
    <source>
        <dbReference type="ARBA" id="ARBA00022960"/>
    </source>
</evidence>
<dbReference type="Pfam" id="PF01225">
    <property type="entry name" value="Mur_ligase"/>
    <property type="match status" value="1"/>
</dbReference>
<keyword evidence="7" id="KW-0573">Peptidoglycan synthesis</keyword>
<dbReference type="SUPFAM" id="SSF63418">
    <property type="entry name" value="MurE/MurF N-terminal domain"/>
    <property type="match status" value="1"/>
</dbReference>
<feature type="domain" description="Mur ligase central" evidence="13">
    <location>
        <begin position="94"/>
        <end position="269"/>
    </location>
</feature>
<feature type="domain" description="Mur ligase N-terminal catalytic" evidence="11">
    <location>
        <begin position="13"/>
        <end position="62"/>
    </location>
</feature>
<proteinExistence type="inferred from homology"/>
<dbReference type="EMBL" id="UINC01026682">
    <property type="protein sequence ID" value="SVB04564.1"/>
    <property type="molecule type" value="Genomic_DNA"/>
</dbReference>
<evidence type="ECO:0000313" key="14">
    <source>
        <dbReference type="EMBL" id="SVB04564.1"/>
    </source>
</evidence>
<evidence type="ECO:0000256" key="5">
    <source>
        <dbReference type="ARBA" id="ARBA00022840"/>
    </source>
</evidence>
<protein>
    <recommendedName>
        <fullName evidence="10">UDP-MurNAc-pentapeptide synthetase</fullName>
    </recommendedName>
</protein>
<evidence type="ECO:0000256" key="3">
    <source>
        <dbReference type="ARBA" id="ARBA00022618"/>
    </source>
</evidence>
<dbReference type="InterPro" id="IPR035911">
    <property type="entry name" value="MurE/MurF_N"/>
</dbReference>
<keyword evidence="6" id="KW-0133">Cell shape</keyword>
<dbReference type="InterPro" id="IPR013221">
    <property type="entry name" value="Mur_ligase_cen"/>
</dbReference>
<dbReference type="Gene3D" id="3.40.1390.10">
    <property type="entry name" value="MurE/MurF, N-terminal domain"/>
    <property type="match status" value="1"/>
</dbReference>
<evidence type="ECO:0000259" key="11">
    <source>
        <dbReference type="Pfam" id="PF01225"/>
    </source>
</evidence>
<dbReference type="InterPro" id="IPR005863">
    <property type="entry name" value="UDP-N-AcMur_synth"/>
</dbReference>
<dbReference type="InterPro" id="IPR004101">
    <property type="entry name" value="Mur_ligase_C"/>
</dbReference>
<keyword evidence="3" id="KW-0132">Cell division</keyword>
<evidence type="ECO:0000259" key="13">
    <source>
        <dbReference type="Pfam" id="PF08245"/>
    </source>
</evidence>
<feature type="domain" description="Mur ligase C-terminal" evidence="12">
    <location>
        <begin position="293"/>
        <end position="416"/>
    </location>
</feature>
<evidence type="ECO:0000256" key="9">
    <source>
        <dbReference type="ARBA" id="ARBA00023316"/>
    </source>
</evidence>
<evidence type="ECO:0000259" key="12">
    <source>
        <dbReference type="Pfam" id="PF02875"/>
    </source>
</evidence>
<sequence>MNKAFPELNASDFSGISIDSRNVKPGDIFLAFKGESTDGHNYISQAENAGASIAIIEREVETSLPSFQVESTQKFLHDLAFAYRNQITCPFIGITGSNGKTTTKDLLTHVLSASMKTMSTKGNFNSTIGVPLSIFECNGNEDIAIIEMGASMPGEIEYICNIVQPNMGIITNIYEAHLEYFGDINEVAKTKSSLFSYIAKEGTAFINMDDPFISKMPIACKGVEYSFNKSSDYQGSWSSDRQTLTINNISINLSAASETMGLNALAVFSIASYLGMDAHVIKNQIESFQLPAGRGNILQFQDIMVINDSYNANLESARTGINNLTSLSKGSRKIAVIGDMLELGDLEEDHHKTLGKYLSEKKVDAVFAFGDLTRHTIKAMNGAAMFHQYYDEKASLLTDLKAFISKGDIIYVKGSRGMKMEEIITGLQD</sequence>
<dbReference type="InterPro" id="IPR036615">
    <property type="entry name" value="Mur_ligase_C_dom_sf"/>
</dbReference>
<dbReference type="Gene3D" id="3.40.1190.10">
    <property type="entry name" value="Mur-like, catalytic domain"/>
    <property type="match status" value="1"/>
</dbReference>
<dbReference type="NCBIfam" id="TIGR01143">
    <property type="entry name" value="murF"/>
    <property type="match status" value="1"/>
</dbReference>
<keyword evidence="9" id="KW-0961">Cell wall biogenesis/degradation</keyword>
<accession>A0A382AT78</accession>
<dbReference type="InterPro" id="IPR036565">
    <property type="entry name" value="Mur-like_cat_sf"/>
</dbReference>
<dbReference type="Gene3D" id="3.90.190.20">
    <property type="entry name" value="Mur ligase, C-terminal domain"/>
    <property type="match status" value="1"/>
</dbReference>
<dbReference type="InterPro" id="IPR000713">
    <property type="entry name" value="Mur_ligase_N"/>
</dbReference>
<keyword evidence="8" id="KW-0131">Cell cycle</keyword>
<keyword evidence="5" id="KW-0067">ATP-binding</keyword>
<dbReference type="GO" id="GO:0009252">
    <property type="term" value="P:peptidoglycan biosynthetic process"/>
    <property type="evidence" value="ECO:0007669"/>
    <property type="project" value="UniProtKB-KW"/>
</dbReference>
<dbReference type="SUPFAM" id="SSF53623">
    <property type="entry name" value="MurD-like peptide ligases, catalytic domain"/>
    <property type="match status" value="1"/>
</dbReference>
<reference evidence="14" key="1">
    <citation type="submission" date="2018-05" db="EMBL/GenBank/DDBJ databases">
        <authorList>
            <person name="Lanie J.A."/>
            <person name="Ng W.-L."/>
            <person name="Kazmierczak K.M."/>
            <person name="Andrzejewski T.M."/>
            <person name="Davidsen T.M."/>
            <person name="Wayne K.J."/>
            <person name="Tettelin H."/>
            <person name="Glass J.I."/>
            <person name="Rusch D."/>
            <person name="Podicherti R."/>
            <person name="Tsui H.-C.T."/>
            <person name="Winkler M.E."/>
        </authorList>
    </citation>
    <scope>NUCLEOTIDE SEQUENCE</scope>
</reference>
<dbReference type="GO" id="GO:0051301">
    <property type="term" value="P:cell division"/>
    <property type="evidence" value="ECO:0007669"/>
    <property type="project" value="UniProtKB-KW"/>
</dbReference>
<dbReference type="PANTHER" id="PTHR43024">
    <property type="entry name" value="UDP-N-ACETYLMURAMOYL-TRIPEPTIDE--D-ALANYL-D-ALANINE LIGASE"/>
    <property type="match status" value="1"/>
</dbReference>
<dbReference type="Pfam" id="PF08245">
    <property type="entry name" value="Mur_ligase_M"/>
    <property type="match status" value="1"/>
</dbReference>
<dbReference type="AlphaFoldDB" id="A0A382AT78"/>
<evidence type="ECO:0000256" key="1">
    <source>
        <dbReference type="ARBA" id="ARBA00022490"/>
    </source>
</evidence>
<dbReference type="SUPFAM" id="SSF53244">
    <property type="entry name" value="MurD-like peptide ligases, peptide-binding domain"/>
    <property type="match status" value="1"/>
</dbReference>
<evidence type="ECO:0000256" key="2">
    <source>
        <dbReference type="ARBA" id="ARBA00022598"/>
    </source>
</evidence>
<dbReference type="GO" id="GO:0005524">
    <property type="term" value="F:ATP binding"/>
    <property type="evidence" value="ECO:0007669"/>
    <property type="project" value="UniProtKB-KW"/>
</dbReference>
<evidence type="ECO:0000256" key="4">
    <source>
        <dbReference type="ARBA" id="ARBA00022741"/>
    </source>
</evidence>
<evidence type="ECO:0000256" key="10">
    <source>
        <dbReference type="ARBA" id="ARBA00031461"/>
    </source>
</evidence>
<keyword evidence="2" id="KW-0436">Ligase</keyword>
<dbReference type="InterPro" id="IPR051046">
    <property type="entry name" value="MurCDEF_CellWall_CoF430Synth"/>
</dbReference>
<name>A0A382AT78_9ZZZZ</name>
<keyword evidence="4" id="KW-0547">Nucleotide-binding</keyword>
<dbReference type="GO" id="GO:0071555">
    <property type="term" value="P:cell wall organization"/>
    <property type="evidence" value="ECO:0007669"/>
    <property type="project" value="UniProtKB-KW"/>
</dbReference>
<dbReference type="Pfam" id="PF02875">
    <property type="entry name" value="Mur_ligase_C"/>
    <property type="match status" value="1"/>
</dbReference>
<dbReference type="PANTHER" id="PTHR43024:SF1">
    <property type="entry name" value="UDP-N-ACETYLMURAMOYL-TRIPEPTIDE--D-ALANYL-D-ALANINE LIGASE"/>
    <property type="match status" value="1"/>
</dbReference>
<gene>
    <name evidence="14" type="ORF">METZ01_LOCUS157418</name>
</gene>
<evidence type="ECO:0000256" key="8">
    <source>
        <dbReference type="ARBA" id="ARBA00023306"/>
    </source>
</evidence>
<evidence type="ECO:0000256" key="7">
    <source>
        <dbReference type="ARBA" id="ARBA00022984"/>
    </source>
</evidence>
<dbReference type="HAMAP" id="MF_02019">
    <property type="entry name" value="MurF"/>
    <property type="match status" value="1"/>
</dbReference>